<proteinExistence type="predicted"/>
<gene>
    <name evidence="2" type="ORF">GCM10010201_34200</name>
</gene>
<dbReference type="Pfam" id="PF01937">
    <property type="entry name" value="ARMT1-like_dom"/>
    <property type="match status" value="1"/>
</dbReference>
<dbReference type="Gene3D" id="3.40.50.10880">
    <property type="entry name" value="Uncharacterised protein PF01937, DUF89, domain 3"/>
    <property type="match status" value="1"/>
</dbReference>
<keyword evidence="3" id="KW-1185">Reference proteome</keyword>
<organism evidence="2 3">
    <name type="scientific">Pilimelia columellifera subsp. columellifera</name>
    <dbReference type="NCBI Taxonomy" id="706583"/>
    <lineage>
        <taxon>Bacteria</taxon>
        <taxon>Bacillati</taxon>
        <taxon>Actinomycetota</taxon>
        <taxon>Actinomycetes</taxon>
        <taxon>Micromonosporales</taxon>
        <taxon>Micromonosporaceae</taxon>
        <taxon>Pilimelia</taxon>
    </lineage>
</organism>
<dbReference type="InterPro" id="IPR036075">
    <property type="entry name" value="ARMT-1-like_metal-bd_sf"/>
</dbReference>
<reference evidence="3" key="1">
    <citation type="journal article" date="2019" name="Int. J. Syst. Evol. Microbiol.">
        <title>The Global Catalogue of Microorganisms (GCM) 10K type strain sequencing project: providing services to taxonomists for standard genome sequencing and annotation.</title>
        <authorList>
            <consortium name="The Broad Institute Genomics Platform"/>
            <consortium name="The Broad Institute Genome Sequencing Center for Infectious Disease"/>
            <person name="Wu L."/>
            <person name="Ma J."/>
        </authorList>
    </citation>
    <scope>NUCLEOTIDE SEQUENCE [LARGE SCALE GENOMIC DNA]</scope>
    <source>
        <strain evidence="3">JCM 3367</strain>
    </source>
</reference>
<dbReference type="InterPro" id="IPR002791">
    <property type="entry name" value="ARMT1-like_metal-bd"/>
</dbReference>
<sequence>MDDTTADVGGTRRSLDLTDRRLLGRILCDDSATAGNGELLARPDFEPDGFTVGERMAGTVFLDDAESDPELWLRNALRAKVDAVLSPADGRAAAAATDFCLTQLLCLLTHRVQGVAVADSLWNQELPSVVDRVVAHCLRGDVEAPVITHRHYVEAAVPVAFSLLRRVLAAGQRDLRWLLSCSLVSGLIGAEMKLRTPELNVALPVDLGTAPARIAGQLWSRFQQLARRPFLVDHWDSFAADTLNGKRHLVWFFDDYPETVFDLLFLARLAELNPRMHLTLVPKSLPCYTDADVSYLRRVIAHPTMRRAGVTTALSQAELCAVGPRMSTANIRKLSPVLARRLAKADCVFVKGTSIHEMFQGGLAKPLYTGYVLTSEFNESSAGYDRTHAPTMLLRHGPGEYAHWGFEGRQFRARSAADGRRISVCWSTLAEHLTRREQTDPARLRADRTFLDSLTHRVSARSAHALAAEKRIVSERMDAIRNAY</sequence>
<comment type="caution">
    <text evidence="2">The sequence shown here is derived from an EMBL/GenBank/DDBJ whole genome shotgun (WGS) entry which is preliminary data.</text>
</comment>
<protein>
    <recommendedName>
        <fullName evidence="1">Damage-control phosphatase ARMT1-like metal-binding domain-containing protein</fullName>
    </recommendedName>
</protein>
<name>A0ABP6B143_9ACTN</name>
<evidence type="ECO:0000313" key="2">
    <source>
        <dbReference type="EMBL" id="GAA2531886.1"/>
    </source>
</evidence>
<dbReference type="EMBL" id="BAAARY010000029">
    <property type="protein sequence ID" value="GAA2531886.1"/>
    <property type="molecule type" value="Genomic_DNA"/>
</dbReference>
<evidence type="ECO:0000313" key="3">
    <source>
        <dbReference type="Proteomes" id="UP001499978"/>
    </source>
</evidence>
<feature type="domain" description="Damage-control phosphatase ARMT1-like metal-binding" evidence="1">
    <location>
        <begin position="215"/>
        <end position="354"/>
    </location>
</feature>
<evidence type="ECO:0000259" key="1">
    <source>
        <dbReference type="Pfam" id="PF01937"/>
    </source>
</evidence>
<accession>A0ABP6B143</accession>
<dbReference type="SUPFAM" id="SSF111321">
    <property type="entry name" value="AF1104-like"/>
    <property type="match status" value="1"/>
</dbReference>
<dbReference type="Proteomes" id="UP001499978">
    <property type="component" value="Unassembled WGS sequence"/>
</dbReference>